<dbReference type="AlphaFoldDB" id="R4X5H0"/>
<reference evidence="2 3" key="2">
    <citation type="journal article" date="2018" name="Int. J. Syst. Evol. Microbiol.">
        <title>Burkholderia insecticola sp. nov., a gut symbiotic bacterium of the bean bug Riptortus pedestris.</title>
        <authorList>
            <person name="Takeshita K."/>
            <person name="Tamaki H."/>
            <person name="Ohbayashi T."/>
            <person name="Meng X.-Y."/>
            <person name="Sone T."/>
            <person name="Mitani Y."/>
            <person name="Peeters C."/>
            <person name="Kikuchi Y."/>
            <person name="Vandamme P."/>
        </authorList>
    </citation>
    <scope>NUCLEOTIDE SEQUENCE [LARGE SCALE GENOMIC DNA]</scope>
    <source>
        <strain evidence="2">RPE64</strain>
        <plasmid evidence="2 3">p2</plasmid>
    </source>
</reference>
<dbReference type="HOGENOM" id="CLU_3248360_0_0_4"/>
<protein>
    <submittedName>
        <fullName evidence="2">Uncharacterized protein</fullName>
    </submittedName>
</protein>
<evidence type="ECO:0000313" key="3">
    <source>
        <dbReference type="Proteomes" id="UP000013966"/>
    </source>
</evidence>
<keyword evidence="3" id="KW-1185">Reference proteome</keyword>
<accession>R4X5H0</accession>
<name>R4X5H0_9BURK</name>
<dbReference type="EMBL" id="AP013062">
    <property type="protein sequence ID" value="BAN28217.1"/>
    <property type="molecule type" value="Genomic_DNA"/>
</dbReference>
<organism evidence="2 3">
    <name type="scientific">Caballeronia insecticola</name>
    <dbReference type="NCBI Taxonomy" id="758793"/>
    <lineage>
        <taxon>Bacteria</taxon>
        <taxon>Pseudomonadati</taxon>
        <taxon>Pseudomonadota</taxon>
        <taxon>Betaproteobacteria</taxon>
        <taxon>Burkholderiales</taxon>
        <taxon>Burkholderiaceae</taxon>
        <taxon>Caballeronia</taxon>
    </lineage>
</organism>
<evidence type="ECO:0000256" key="1">
    <source>
        <dbReference type="SAM" id="MobiDB-lite"/>
    </source>
</evidence>
<evidence type="ECO:0000313" key="2">
    <source>
        <dbReference type="EMBL" id="BAN28217.1"/>
    </source>
</evidence>
<keyword evidence="2" id="KW-0614">Plasmid</keyword>
<sequence>MGRGSIEAEHHSDHRSIQTHKAESLRCQLLKETICKSPAIDY</sequence>
<gene>
    <name evidence="2" type="ORF">BRPE64_ECDS00590</name>
</gene>
<proteinExistence type="predicted"/>
<geneLocation type="plasmid" evidence="2 3">
    <name>p2</name>
</geneLocation>
<feature type="region of interest" description="Disordered" evidence="1">
    <location>
        <begin position="1"/>
        <end position="22"/>
    </location>
</feature>
<dbReference type="Proteomes" id="UP000013966">
    <property type="component" value="Plasmid p2"/>
</dbReference>
<dbReference type="KEGG" id="buo:BRPE64_ECDS00590"/>
<reference evidence="2 3" key="1">
    <citation type="journal article" date="2013" name="Genome Announc.">
        <title>Complete Genome Sequence of Burkholderia sp. Strain RPE64, Bacterial Symbiont of the Bean Bug Riptortus pedestris.</title>
        <authorList>
            <person name="Shibata T.F."/>
            <person name="Maeda T."/>
            <person name="Nikoh N."/>
            <person name="Yamaguchi K."/>
            <person name="Oshima K."/>
            <person name="Hattori M."/>
            <person name="Nishiyama T."/>
            <person name="Hasebe M."/>
            <person name="Fukatsu T."/>
            <person name="Kikuchi Y."/>
            <person name="Shigenobu S."/>
        </authorList>
    </citation>
    <scope>NUCLEOTIDE SEQUENCE [LARGE SCALE GENOMIC DNA]</scope>
    <source>
        <plasmid evidence="2 3">p2</plasmid>
    </source>
</reference>